<evidence type="ECO:0000313" key="1">
    <source>
        <dbReference type="EMBL" id="AFO52433.1"/>
    </source>
</evidence>
<dbReference type="EMBL" id="CP003731">
    <property type="protein sequence ID" value="AFO52433.1"/>
    <property type="molecule type" value="Genomic_DNA"/>
</dbReference>
<evidence type="ECO:0000313" key="2">
    <source>
        <dbReference type="Proteomes" id="UP000006502"/>
    </source>
</evidence>
<sequence length="372" mass="44395">MKTEKIVAFQIDFFRLSNELTREELTETFQLLREISIYNQLFFFTNSPCDFTIKFIRDWELPLGYLIFNSGACVYSIAAQKKVAEVFLDSEIAKSILKASLINNLSFVIHTSSNKSFVQGLNYLNLSKYRGFDYQYKLVFAEYEKLNTWEEITFVINQYQIYSIEVLFFESQENLRREQISSFLGNLNSIHSNFRFCLEESTIHLFSKSNSKIKTVSQVLQVPKALVWKNLIYSSITYPDFKFAENAYFWLCNHRFSRSIDERGLTHKVIFSTEKALWVDWWRENDYIWRENYTQLDWIFKHIKRIDLGKSKKEEIGNCFDLDLKTGTLSTKILNERERLWEKKLPTQKTSDQLLTVFLWHEHIQELLRPKN</sequence>
<name>I7BKM7_MYCHA</name>
<dbReference type="AlphaFoldDB" id="I7BKM7"/>
<dbReference type="SUPFAM" id="SSF56784">
    <property type="entry name" value="HAD-like"/>
    <property type="match status" value="1"/>
</dbReference>
<dbReference type="Proteomes" id="UP000006502">
    <property type="component" value="Chromosome"/>
</dbReference>
<dbReference type="OrthoDB" id="396143at2"/>
<organism evidence="1 2">
    <name type="scientific">Mycoplasma haematolamae (strain Purdue)</name>
    <dbReference type="NCBI Taxonomy" id="1212765"/>
    <lineage>
        <taxon>Bacteria</taxon>
        <taxon>Bacillati</taxon>
        <taxon>Mycoplasmatota</taxon>
        <taxon>Mollicutes</taxon>
        <taxon>Mycoplasmataceae</taxon>
        <taxon>Mycoplasma</taxon>
    </lineage>
</organism>
<proteinExistence type="predicted"/>
<dbReference type="PATRIC" id="fig|1212765.3.peg.970"/>
<dbReference type="STRING" id="1212765.MHLP_04265"/>
<accession>I7BKM7</accession>
<dbReference type="InterPro" id="IPR023214">
    <property type="entry name" value="HAD_sf"/>
</dbReference>
<keyword evidence="2" id="KW-1185">Reference proteome</keyword>
<dbReference type="InterPro" id="IPR036412">
    <property type="entry name" value="HAD-like_sf"/>
</dbReference>
<dbReference type="Gene3D" id="3.30.1240.10">
    <property type="match status" value="1"/>
</dbReference>
<protein>
    <submittedName>
        <fullName evidence="1">Uncharacterized protein</fullName>
    </submittedName>
</protein>
<dbReference type="HOGENOM" id="CLU_737354_0_0_14"/>
<gene>
    <name evidence="1" type="ordered locus">MHLP_04265</name>
</gene>
<reference evidence="1 2" key="1">
    <citation type="journal article" date="2012" name="J. Bacteriol.">
        <title>Genome Sequence of "Candidatus Mycoplasma haemolamae" Strain Purdue, a Red Blood Cell Pathogen of Alpacas (Vicugna pacos) and Llamas (Lama glama).</title>
        <authorList>
            <person name="Guimaraes A.M."/>
            <person name="Toth B."/>
            <person name="Santos A.P."/>
            <person name="do Nascimento N.C."/>
            <person name="Kritchevsky J.E."/>
            <person name="Messick J.B."/>
        </authorList>
    </citation>
    <scope>NUCLEOTIDE SEQUENCE [LARGE SCALE GENOMIC DNA]</scope>
    <source>
        <strain evidence="1 2">Purdue</strain>
    </source>
</reference>
<dbReference type="Gene3D" id="3.40.50.1000">
    <property type="entry name" value="HAD superfamily/HAD-like"/>
    <property type="match status" value="1"/>
</dbReference>
<reference evidence="2" key="2">
    <citation type="submission" date="2012-07" db="EMBL/GenBank/DDBJ databases">
        <title>Complete genome sequence of 'Candidatus Mycoplasma haemolamae'.</title>
        <authorList>
            <person name="Guimaraes A.M.S."/>
            <person name="Toth B."/>
            <person name="Santos A.P."/>
            <person name="Nascimento N.C."/>
            <person name="Sojka J.E."/>
            <person name="Messick J.B."/>
        </authorList>
    </citation>
    <scope>NUCLEOTIDE SEQUENCE [LARGE SCALE GENOMIC DNA]</scope>
    <source>
        <strain evidence="2">Purdue</strain>
    </source>
</reference>
<dbReference type="KEGG" id="mhl:MHLP_04265"/>